<dbReference type="Pfam" id="PF15511">
    <property type="entry name" value="CENP-T_C"/>
    <property type="match status" value="1"/>
</dbReference>
<dbReference type="GO" id="GO:0005524">
    <property type="term" value="F:ATP binding"/>
    <property type="evidence" value="ECO:0007669"/>
    <property type="project" value="UniProtKB-KW"/>
</dbReference>
<comment type="function">
    <text evidence="1 11">Core component of nucleosome. Nucleosomes wrap and compact DNA into chromatin, limiting DNA accessibility to the cellular machineries which require DNA as a template. Histones thereby play a central role in transcription regulation, DNA repair, DNA replication and chromosomal stability. DNA accessibility is regulated via a complex set of post-translational modifications of histones, also called histone code, and nucleosome remodeling.</text>
</comment>
<proteinExistence type="inferred from homology"/>
<dbReference type="InterPro" id="IPR041664">
    <property type="entry name" value="AAA_16"/>
</dbReference>
<reference evidence="17 18" key="1">
    <citation type="submission" date="2018-07" db="EMBL/GenBank/DDBJ databases">
        <title>Genome sequencing of oomycete isolates from Chile give support for New Zealand origin for Phytophthora kernoviae and make available the first Nothophytophthora sp. genome.</title>
        <authorList>
            <person name="Studholme D.J."/>
            <person name="Sanfuentes E."/>
            <person name="Panda P."/>
            <person name="Hill R."/>
            <person name="Sambles C."/>
            <person name="Grant M."/>
            <person name="Williams N.M."/>
            <person name="Mcdougal R.L."/>
        </authorList>
    </citation>
    <scope>NUCLEOTIDE SEQUENCE [LARGE SCALE GENOMIC DNA]</scope>
    <source>
        <strain evidence="16">Chile6</strain>
        <strain evidence="15">Chile7</strain>
    </source>
</reference>
<keyword evidence="12" id="KW-0067">ATP-binding</keyword>
<evidence type="ECO:0000256" key="9">
    <source>
        <dbReference type="ARBA" id="ARBA00023242"/>
    </source>
</evidence>
<dbReference type="Pfam" id="PF17872">
    <property type="entry name" value="AAA_lid_10"/>
    <property type="match status" value="1"/>
</dbReference>
<comment type="similarity">
    <text evidence="12">Belongs to the ORC1 family.</text>
</comment>
<evidence type="ECO:0000313" key="17">
    <source>
        <dbReference type="Proteomes" id="UP000277300"/>
    </source>
</evidence>
<dbReference type="PRINTS" id="PR00623">
    <property type="entry name" value="HISTONEH4"/>
</dbReference>
<keyword evidence="9 11" id="KW-0539">Nucleus</keyword>
<dbReference type="GO" id="GO:0003688">
    <property type="term" value="F:DNA replication origin binding"/>
    <property type="evidence" value="ECO:0007669"/>
    <property type="project" value="TreeGrafter"/>
</dbReference>
<sequence>MTGREDERDEIYTALHSSIEQQSAGGPIYISGLPGAGKTSIVKEVIRSLEKQRDVGRLRNFVWVEVNGLQMPRPDVAYSVLWKALQPQEEEEDERPGESEVSGTNTLKPQRPARVNIGAARLCEYLQSEFHSKNATRPMLLVLLDEMDFMLAGKNQVLYNLLEWQTAATAKLVLVGIANTMDLPERLPTKIRSRLGGHRITFPAYTRAQLENIIQQRLLQLDVFSDEAIQICAKSLAHQSGDVRQALSLCRKAAEVCLHRLTMLDPALTAAVGSEYFVTGEDLNQAQQAVSVSAPMSRLRACSKFECTFLVALRMEVRSNAVRGTGRGGVELEAVIERFAILCKTHSFVPIPRLRGLLFICDELERSGGKGLGKGGAKRHRKVLRDNIQGITKPAIRRLARRGGVKRISGLIYEETRGVLKVFLENVIRDSVTYTEHARRKTVTAMDVVYALKRQGRTLYGFGG</sequence>
<accession>A0A3F2RX88</accession>
<evidence type="ECO:0000256" key="3">
    <source>
        <dbReference type="ARBA" id="ARBA00004286"/>
    </source>
</evidence>
<keyword evidence="10 11" id="KW-0544">Nucleosome core</keyword>
<dbReference type="InterPro" id="IPR001951">
    <property type="entry name" value="Histone_H4"/>
</dbReference>
<dbReference type="GO" id="GO:0000786">
    <property type="term" value="C:nucleosome"/>
    <property type="evidence" value="ECO:0007669"/>
    <property type="project" value="UniProtKB-KW"/>
</dbReference>
<comment type="caution">
    <text evidence="16">The sequence shown here is derived from an EMBL/GenBank/DDBJ whole genome shotgun (WGS) entry which is preliminary data.</text>
</comment>
<evidence type="ECO:0000256" key="10">
    <source>
        <dbReference type="ARBA" id="ARBA00023269"/>
    </source>
</evidence>
<dbReference type="Proteomes" id="UP000277300">
    <property type="component" value="Unassembled WGS sequence"/>
</dbReference>
<dbReference type="InterPro" id="IPR035425">
    <property type="entry name" value="CENP-T/H4_C"/>
</dbReference>
<dbReference type="GO" id="GO:0033314">
    <property type="term" value="P:mitotic DNA replication checkpoint signaling"/>
    <property type="evidence" value="ECO:0007669"/>
    <property type="project" value="TreeGrafter"/>
</dbReference>
<dbReference type="SMART" id="SM00382">
    <property type="entry name" value="AAA"/>
    <property type="match status" value="1"/>
</dbReference>
<keyword evidence="7 12" id="KW-0235">DNA replication</keyword>
<evidence type="ECO:0000256" key="7">
    <source>
        <dbReference type="ARBA" id="ARBA00022705"/>
    </source>
</evidence>
<dbReference type="GO" id="GO:0005664">
    <property type="term" value="C:nuclear origin of replication recognition complex"/>
    <property type="evidence" value="ECO:0007669"/>
    <property type="project" value="TreeGrafter"/>
</dbReference>
<dbReference type="Gene3D" id="1.10.20.10">
    <property type="entry name" value="Histone, subunit A"/>
    <property type="match status" value="1"/>
</dbReference>
<dbReference type="FunFam" id="1.10.20.10:FF:000002">
    <property type="entry name" value="Histone H4"/>
    <property type="match status" value="1"/>
</dbReference>
<dbReference type="EMBL" id="MBDO02000043">
    <property type="protein sequence ID" value="RLN66036.1"/>
    <property type="molecule type" value="Genomic_DNA"/>
</dbReference>
<dbReference type="GO" id="GO:0006270">
    <property type="term" value="P:DNA replication initiation"/>
    <property type="evidence" value="ECO:0007669"/>
    <property type="project" value="TreeGrafter"/>
</dbReference>
<dbReference type="InterPro" id="IPR019809">
    <property type="entry name" value="Histone_H4_CS"/>
</dbReference>
<feature type="region of interest" description="Disordered" evidence="13">
    <location>
        <begin position="88"/>
        <end position="110"/>
    </location>
</feature>
<dbReference type="SUPFAM" id="SSF52540">
    <property type="entry name" value="P-loop containing nucleoside triphosphate hydrolases"/>
    <property type="match status" value="1"/>
</dbReference>
<comment type="subcellular location">
    <subcellularLocation>
        <location evidence="3">Chromosome</location>
    </subcellularLocation>
    <subcellularLocation>
        <location evidence="2 12">Nucleus</location>
    </subcellularLocation>
</comment>
<protein>
    <recommendedName>
        <fullName evidence="11 12">Multifunctional fusion protein</fullName>
    </recommendedName>
    <domain>
        <recommendedName>
            <fullName evidence="11">Histone H4</fullName>
        </recommendedName>
    </domain>
    <domain>
        <recommendedName>
            <fullName evidence="12">Origin recognition complex subunit 1</fullName>
        </recommendedName>
    </domain>
</protein>
<dbReference type="GO" id="GO:0030527">
    <property type="term" value="F:structural constituent of chromatin"/>
    <property type="evidence" value="ECO:0007669"/>
    <property type="project" value="InterPro"/>
</dbReference>
<dbReference type="InterPro" id="IPR041083">
    <property type="entry name" value="AAA_lid_10"/>
</dbReference>
<dbReference type="PANTHER" id="PTHR10763:SF23">
    <property type="entry name" value="ORIGIN RECOGNITION COMPLEX SUBUNIT 1"/>
    <property type="match status" value="1"/>
</dbReference>
<dbReference type="Pfam" id="PF13191">
    <property type="entry name" value="AAA_16"/>
    <property type="match status" value="1"/>
</dbReference>
<evidence type="ECO:0000256" key="11">
    <source>
        <dbReference type="RuleBase" id="RU000528"/>
    </source>
</evidence>
<comment type="subunit">
    <text evidence="12">ORC is composed of six subunits.</text>
</comment>
<evidence type="ECO:0000313" key="18">
    <source>
        <dbReference type="Proteomes" id="UP000284657"/>
    </source>
</evidence>
<dbReference type="SUPFAM" id="SSF47113">
    <property type="entry name" value="Histone-fold"/>
    <property type="match status" value="1"/>
</dbReference>
<keyword evidence="8 11" id="KW-0238">DNA-binding</keyword>
<dbReference type="InterPro" id="IPR050311">
    <property type="entry name" value="ORC1/CDC6"/>
</dbReference>
<evidence type="ECO:0000256" key="8">
    <source>
        <dbReference type="ARBA" id="ARBA00023125"/>
    </source>
</evidence>
<evidence type="ECO:0000313" key="16">
    <source>
        <dbReference type="EMBL" id="RLN66036.1"/>
    </source>
</evidence>
<evidence type="ECO:0000259" key="14">
    <source>
        <dbReference type="SMART" id="SM00382"/>
    </source>
</evidence>
<keyword evidence="6 11" id="KW-0158">Chromosome</keyword>
<evidence type="ECO:0000256" key="12">
    <source>
        <dbReference type="RuleBase" id="RU365058"/>
    </source>
</evidence>
<dbReference type="Proteomes" id="UP000284657">
    <property type="component" value="Unassembled WGS sequence"/>
</dbReference>
<dbReference type="PANTHER" id="PTHR10763">
    <property type="entry name" value="CELL DIVISION CONTROL PROTEIN 6-RELATED"/>
    <property type="match status" value="1"/>
</dbReference>
<dbReference type="CDD" id="cd22912">
    <property type="entry name" value="HFD_H4"/>
    <property type="match status" value="1"/>
</dbReference>
<feature type="domain" description="AAA+ ATPase" evidence="14">
    <location>
        <begin position="24"/>
        <end position="201"/>
    </location>
</feature>
<dbReference type="InterPro" id="IPR027417">
    <property type="entry name" value="P-loop_NTPase"/>
</dbReference>
<evidence type="ECO:0000256" key="4">
    <source>
        <dbReference type="ARBA" id="ARBA00006564"/>
    </source>
</evidence>
<dbReference type="InterPro" id="IPR003593">
    <property type="entry name" value="AAA+_ATPase"/>
</dbReference>
<evidence type="ECO:0000256" key="5">
    <source>
        <dbReference type="ARBA" id="ARBA00011538"/>
    </source>
</evidence>
<organism evidence="16 17">
    <name type="scientific">Phytophthora kernoviae</name>
    <dbReference type="NCBI Taxonomy" id="325452"/>
    <lineage>
        <taxon>Eukaryota</taxon>
        <taxon>Sar</taxon>
        <taxon>Stramenopiles</taxon>
        <taxon>Oomycota</taxon>
        <taxon>Peronosporomycetes</taxon>
        <taxon>Peronosporales</taxon>
        <taxon>Peronosporaceae</taxon>
        <taxon>Phytophthora</taxon>
    </lineage>
</organism>
<dbReference type="EMBL" id="MBAD02002830">
    <property type="protein sequence ID" value="RLN44078.1"/>
    <property type="molecule type" value="Genomic_DNA"/>
</dbReference>
<evidence type="ECO:0000256" key="13">
    <source>
        <dbReference type="SAM" id="MobiDB-lite"/>
    </source>
</evidence>
<dbReference type="Gene3D" id="3.40.50.300">
    <property type="entry name" value="P-loop containing nucleotide triphosphate hydrolases"/>
    <property type="match status" value="1"/>
</dbReference>
<evidence type="ECO:0000256" key="1">
    <source>
        <dbReference type="ARBA" id="ARBA00002001"/>
    </source>
</evidence>
<dbReference type="GO" id="GO:0046982">
    <property type="term" value="F:protein heterodimerization activity"/>
    <property type="evidence" value="ECO:0007669"/>
    <property type="project" value="InterPro"/>
</dbReference>
<dbReference type="PROSITE" id="PS00047">
    <property type="entry name" value="HISTONE_H4"/>
    <property type="match status" value="1"/>
</dbReference>
<dbReference type="InterPro" id="IPR009072">
    <property type="entry name" value="Histone-fold"/>
</dbReference>
<dbReference type="Gene3D" id="1.10.8.60">
    <property type="match status" value="1"/>
</dbReference>
<keyword evidence="12" id="KW-0547">Nucleotide-binding</keyword>
<dbReference type="SMART" id="SM00417">
    <property type="entry name" value="H4"/>
    <property type="match status" value="1"/>
</dbReference>
<evidence type="ECO:0000256" key="6">
    <source>
        <dbReference type="ARBA" id="ARBA00022454"/>
    </source>
</evidence>
<evidence type="ECO:0000256" key="2">
    <source>
        <dbReference type="ARBA" id="ARBA00004123"/>
    </source>
</evidence>
<comment type="subunit">
    <text evidence="5 11">The nucleosome is a histone octamer containing two molecules each of H2A, H2B, H3 and H4 assembled in one H3-H4 heterotetramer and two H2A-H2B heterodimers. The octamer wraps approximately 147 bp of DNA.</text>
</comment>
<dbReference type="OrthoDB" id="1926878at2759"/>
<evidence type="ECO:0000313" key="15">
    <source>
        <dbReference type="EMBL" id="RLN44078.1"/>
    </source>
</evidence>
<dbReference type="AlphaFoldDB" id="A0A3F2RX88"/>
<comment type="function">
    <text evidence="12">Component of the origin recognition complex (ORC) that binds origins of replication. DNA-binding is ATP-dependent, however specific DNA sequences that define origins of replication have not been identified so far. ORC is required to assemble the pre-replication complex necessary to initiate DNA replication.</text>
</comment>
<name>A0A3F2RX88_9STRA</name>
<gene>
    <name evidence="15" type="ORF">BBJ29_005286</name>
    <name evidence="16" type="ORF">BBP00_00002470</name>
</gene>
<comment type="similarity">
    <text evidence="4 11">Belongs to the histone H4 family.</text>
</comment>